<comment type="caution">
    <text evidence="2">The sequence shown here is derived from an EMBL/GenBank/DDBJ whole genome shotgun (WGS) entry which is preliminary data.</text>
</comment>
<evidence type="ECO:0000313" key="2">
    <source>
        <dbReference type="EMBL" id="KAL2274175.1"/>
    </source>
</evidence>
<feature type="compositionally biased region" description="Basic and acidic residues" evidence="1">
    <location>
        <begin position="27"/>
        <end position="37"/>
    </location>
</feature>
<feature type="region of interest" description="Disordered" evidence="1">
    <location>
        <begin position="1"/>
        <end position="48"/>
    </location>
</feature>
<evidence type="ECO:0000313" key="3">
    <source>
        <dbReference type="Proteomes" id="UP001600888"/>
    </source>
</evidence>
<protein>
    <submittedName>
        <fullName evidence="2">Uncharacterized protein</fullName>
    </submittedName>
</protein>
<reference evidence="2 3" key="1">
    <citation type="submission" date="2024-03" db="EMBL/GenBank/DDBJ databases">
        <title>A high-quality draft genome sequence of Diaporthe vaccinii, a causative agent of upright dieback and viscid rot disease in cranberry plants.</title>
        <authorList>
            <person name="Sarrasin M."/>
            <person name="Lang B.F."/>
            <person name="Burger G."/>
        </authorList>
    </citation>
    <scope>NUCLEOTIDE SEQUENCE [LARGE SCALE GENOMIC DNA]</scope>
    <source>
        <strain evidence="2 3">IS7</strain>
    </source>
</reference>
<proteinExistence type="predicted"/>
<dbReference type="EMBL" id="JBAWTH010000165">
    <property type="protein sequence ID" value="KAL2274175.1"/>
    <property type="molecule type" value="Genomic_DNA"/>
</dbReference>
<evidence type="ECO:0000256" key="1">
    <source>
        <dbReference type="SAM" id="MobiDB-lite"/>
    </source>
</evidence>
<organism evidence="2 3">
    <name type="scientific">Diaporthe vaccinii</name>
    <dbReference type="NCBI Taxonomy" id="105482"/>
    <lineage>
        <taxon>Eukaryota</taxon>
        <taxon>Fungi</taxon>
        <taxon>Dikarya</taxon>
        <taxon>Ascomycota</taxon>
        <taxon>Pezizomycotina</taxon>
        <taxon>Sordariomycetes</taxon>
        <taxon>Sordariomycetidae</taxon>
        <taxon>Diaporthales</taxon>
        <taxon>Diaporthaceae</taxon>
        <taxon>Diaporthe</taxon>
        <taxon>Diaporthe eres species complex</taxon>
    </lineage>
</organism>
<sequence>MATASARGTVGWSSQEETLGTARSKPHPKDNPYDRAHQTPVNLAGPGAAGSHTWSRTLFLVLTITIAINHYHFHSTPLHPTKHYCYCMALCIACRSDSITAPPTATLQDSRAQECDCWGYSGTVLGFGKQASATACI</sequence>
<keyword evidence="3" id="KW-1185">Reference proteome</keyword>
<gene>
    <name evidence="2" type="ORF">FJTKL_03636</name>
</gene>
<accession>A0ABR4DUW6</accession>
<dbReference type="Proteomes" id="UP001600888">
    <property type="component" value="Unassembled WGS sequence"/>
</dbReference>
<name>A0ABR4DUW6_9PEZI</name>